<comment type="similarity">
    <text evidence="3 13">Belongs to the multicopper oxidase family.</text>
</comment>
<evidence type="ECO:0000256" key="4">
    <source>
        <dbReference type="ARBA" id="ARBA00012297"/>
    </source>
</evidence>
<dbReference type="CDD" id="cd13875">
    <property type="entry name" value="CuRO_2_LCC_plant"/>
    <property type="match status" value="1"/>
</dbReference>
<keyword evidence="7 13" id="KW-0479">Metal-binding</keyword>
<sequence length="566" mass="62595">MSLENLSVLLVILSFLVVCKSLGNFHYYDFVLKETNFTKLCSTNTILTVNDSFPGPTIRVQKGDTAVVTVHNHGRYGITIHWHGVREPRDPWSDGPENITQCPIQPGTNFTQKVAFTLEEGTLWWHAHSGGTRATVHGAIVILPAGGTSYPFPEPYGQHTIIIGEWYKRDMMQILHSALATGGEPSVSDAYTINGQPGDFYDCSKEATYRFLVDYGKTYLFRIINAAMNEELFFGISNHNLTIVGIDGSYTKPLNTNFIMIIPGQTMDVLVSTNQPKGLYYVAASAFYDGNAMYNNSTTTAILHYSGSYTPPTSSIPMPMLPAVNSSGTVFNFIKSLRGLASQDHPANVPVNVTRKIYITVSMNELPCQNSKGSCSGPNGTRLASSLSNISFQIPQIDILQAYYWNISGVFTEDFPDQPPFFYNFTGDTGSNTLIPSTGTRALIFYYNEVVELMWQGTSVLTAENHAMHLHGFSFFVVGVGTGNFNNVTDPKSYNLIDPPEVNTFALPKNGWVAMRFVANNPGVWYMHCHLERHTSWGMDTVLIVRDGGTTETSMVPPPEYMPPCS</sequence>
<dbReference type="FunFam" id="2.60.40.420:FF:000045">
    <property type="entry name" value="Laccase 2"/>
    <property type="match status" value="1"/>
</dbReference>
<keyword evidence="13" id="KW-0732">Signal</keyword>
<dbReference type="Gene3D" id="2.60.40.420">
    <property type="entry name" value="Cupredoxins - blue copper proteins"/>
    <property type="match status" value="3"/>
</dbReference>
<comment type="subcellular location">
    <subcellularLocation>
        <location evidence="2 13">Secreted</location>
        <location evidence="2 13">Extracellular space</location>
        <location evidence="2 13">Apoplast</location>
    </subcellularLocation>
</comment>
<comment type="function">
    <text evidence="13">Lignin degradation and detoxification of lignin-derived products.</text>
</comment>
<gene>
    <name evidence="17" type="ORF">AYBTSS11_LOCUS15759</name>
</gene>
<dbReference type="Pfam" id="PF07732">
    <property type="entry name" value="Cu-oxidase_3"/>
    <property type="match status" value="1"/>
</dbReference>
<feature type="domain" description="Plastocyanin-like" evidence="14">
    <location>
        <begin position="158"/>
        <end position="308"/>
    </location>
</feature>
<dbReference type="NCBIfam" id="TIGR03389">
    <property type="entry name" value="laccase"/>
    <property type="match status" value="1"/>
</dbReference>
<dbReference type="Pfam" id="PF00394">
    <property type="entry name" value="Cu-oxidase"/>
    <property type="match status" value="1"/>
</dbReference>
<feature type="chain" id="PRO_5041515334" description="Laccase" evidence="13">
    <location>
        <begin position="22"/>
        <end position="566"/>
    </location>
</feature>
<evidence type="ECO:0000259" key="15">
    <source>
        <dbReference type="Pfam" id="PF07731"/>
    </source>
</evidence>
<dbReference type="GO" id="GO:0052716">
    <property type="term" value="F:hydroquinone:oxygen oxidoreductase activity"/>
    <property type="evidence" value="ECO:0007669"/>
    <property type="project" value="UniProtKB-EC"/>
</dbReference>
<evidence type="ECO:0000256" key="5">
    <source>
        <dbReference type="ARBA" id="ARBA00022523"/>
    </source>
</evidence>
<comment type="catalytic activity">
    <reaction evidence="1 13">
        <text>4 hydroquinone + O2 = 4 benzosemiquinone + 2 H2O</text>
        <dbReference type="Rhea" id="RHEA:11276"/>
        <dbReference type="ChEBI" id="CHEBI:15377"/>
        <dbReference type="ChEBI" id="CHEBI:15379"/>
        <dbReference type="ChEBI" id="CHEBI:17594"/>
        <dbReference type="ChEBI" id="CHEBI:17977"/>
        <dbReference type="EC" id="1.10.3.2"/>
    </reaction>
</comment>
<dbReference type="Gramene" id="rna-AYBTSS11_LOCUS15759">
    <property type="protein sequence ID" value="CAJ1953267.1"/>
    <property type="gene ID" value="gene-AYBTSS11_LOCUS15759"/>
</dbReference>
<dbReference type="InterPro" id="IPR017761">
    <property type="entry name" value="Laccase"/>
</dbReference>
<dbReference type="InterPro" id="IPR011707">
    <property type="entry name" value="Cu-oxidase-like_N"/>
</dbReference>
<dbReference type="SUPFAM" id="SSF49503">
    <property type="entry name" value="Cupredoxins"/>
    <property type="match status" value="3"/>
</dbReference>
<evidence type="ECO:0000256" key="7">
    <source>
        <dbReference type="ARBA" id="ARBA00022723"/>
    </source>
</evidence>
<dbReference type="InterPro" id="IPR034285">
    <property type="entry name" value="CuRO_2_LCC"/>
</dbReference>
<feature type="signal peptide" evidence="13">
    <location>
        <begin position="1"/>
        <end position="21"/>
    </location>
</feature>
<evidence type="ECO:0000256" key="6">
    <source>
        <dbReference type="ARBA" id="ARBA00022525"/>
    </source>
</evidence>
<dbReference type="GO" id="GO:0005507">
    <property type="term" value="F:copper ion binding"/>
    <property type="evidence" value="ECO:0007669"/>
    <property type="project" value="InterPro"/>
</dbReference>
<dbReference type="Proteomes" id="UP001189624">
    <property type="component" value="Chromosome 4"/>
</dbReference>
<evidence type="ECO:0000256" key="3">
    <source>
        <dbReference type="ARBA" id="ARBA00010609"/>
    </source>
</evidence>
<feature type="domain" description="Plastocyanin-like" evidence="15">
    <location>
        <begin position="418"/>
        <end position="547"/>
    </location>
</feature>
<evidence type="ECO:0000256" key="11">
    <source>
        <dbReference type="ARBA" id="ARBA00023180"/>
    </source>
</evidence>
<accession>A0AA86VPN4</accession>
<keyword evidence="10 13" id="KW-0186">Copper</keyword>
<keyword evidence="8 13" id="KW-0677">Repeat</keyword>
<evidence type="ECO:0000259" key="16">
    <source>
        <dbReference type="Pfam" id="PF07732"/>
    </source>
</evidence>
<dbReference type="InterPro" id="IPR008972">
    <property type="entry name" value="Cupredoxin"/>
</dbReference>
<dbReference type="InterPro" id="IPR034289">
    <property type="entry name" value="CuRO_3_LCC"/>
</dbReference>
<dbReference type="EMBL" id="OY731401">
    <property type="protein sequence ID" value="CAJ1953267.1"/>
    <property type="molecule type" value="Genomic_DNA"/>
</dbReference>
<evidence type="ECO:0000256" key="10">
    <source>
        <dbReference type="ARBA" id="ARBA00023008"/>
    </source>
</evidence>
<dbReference type="InterPro" id="IPR002355">
    <property type="entry name" value="Cu_oxidase_Cu_BS"/>
</dbReference>
<dbReference type="GO" id="GO:0046274">
    <property type="term" value="P:lignin catabolic process"/>
    <property type="evidence" value="ECO:0007669"/>
    <property type="project" value="UniProtKB-KW"/>
</dbReference>
<dbReference type="PROSITE" id="PS00080">
    <property type="entry name" value="MULTICOPPER_OXIDASE2"/>
    <property type="match status" value="1"/>
</dbReference>
<evidence type="ECO:0000256" key="9">
    <source>
        <dbReference type="ARBA" id="ARBA00023002"/>
    </source>
</evidence>
<comment type="cofactor">
    <cofactor evidence="13">
        <name>Cu cation</name>
        <dbReference type="ChEBI" id="CHEBI:23378"/>
    </cofactor>
    <text evidence="13">Binds 4 Cu cations per monomer.</text>
</comment>
<evidence type="ECO:0000256" key="13">
    <source>
        <dbReference type="RuleBase" id="RU361119"/>
    </source>
</evidence>
<keyword evidence="6 13" id="KW-0964">Secreted</keyword>
<organism evidence="17 18">
    <name type="scientific">Sphenostylis stenocarpa</name>
    <dbReference type="NCBI Taxonomy" id="92480"/>
    <lineage>
        <taxon>Eukaryota</taxon>
        <taxon>Viridiplantae</taxon>
        <taxon>Streptophyta</taxon>
        <taxon>Embryophyta</taxon>
        <taxon>Tracheophyta</taxon>
        <taxon>Spermatophyta</taxon>
        <taxon>Magnoliopsida</taxon>
        <taxon>eudicotyledons</taxon>
        <taxon>Gunneridae</taxon>
        <taxon>Pentapetalae</taxon>
        <taxon>rosids</taxon>
        <taxon>fabids</taxon>
        <taxon>Fabales</taxon>
        <taxon>Fabaceae</taxon>
        <taxon>Papilionoideae</taxon>
        <taxon>50 kb inversion clade</taxon>
        <taxon>NPAAA clade</taxon>
        <taxon>indigoferoid/millettioid clade</taxon>
        <taxon>Phaseoleae</taxon>
        <taxon>Sphenostylis</taxon>
    </lineage>
</organism>
<dbReference type="PANTHER" id="PTHR11709:SF410">
    <property type="entry name" value="LACCASE"/>
    <property type="match status" value="1"/>
</dbReference>
<name>A0AA86VPN4_9FABA</name>
<evidence type="ECO:0000313" key="17">
    <source>
        <dbReference type="EMBL" id="CAJ1953267.1"/>
    </source>
</evidence>
<dbReference type="GO" id="GO:0048046">
    <property type="term" value="C:apoplast"/>
    <property type="evidence" value="ECO:0007669"/>
    <property type="project" value="UniProtKB-SubCell"/>
</dbReference>
<reference evidence="17" key="1">
    <citation type="submission" date="2023-10" db="EMBL/GenBank/DDBJ databases">
        <authorList>
            <person name="Domelevo Entfellner J.-B."/>
        </authorList>
    </citation>
    <scope>NUCLEOTIDE SEQUENCE</scope>
</reference>
<protein>
    <recommendedName>
        <fullName evidence="4 13">Laccase</fullName>
        <ecNumber evidence="4 13">1.10.3.2</ecNumber>
    </recommendedName>
    <alternativeName>
        <fullName evidence="13">Benzenediol:oxygen oxidoreductase</fullName>
    </alternativeName>
    <alternativeName>
        <fullName evidence="13">Diphenol oxidase</fullName>
    </alternativeName>
    <alternativeName>
        <fullName evidence="13">Urishiol oxidase</fullName>
    </alternativeName>
</protein>
<keyword evidence="9 13" id="KW-0560">Oxidoreductase</keyword>
<dbReference type="Pfam" id="PF07731">
    <property type="entry name" value="Cu-oxidase_2"/>
    <property type="match status" value="1"/>
</dbReference>
<evidence type="ECO:0000259" key="14">
    <source>
        <dbReference type="Pfam" id="PF00394"/>
    </source>
</evidence>
<keyword evidence="11" id="KW-0325">Glycoprotein</keyword>
<dbReference type="PROSITE" id="PS00079">
    <property type="entry name" value="MULTICOPPER_OXIDASE1"/>
    <property type="match status" value="1"/>
</dbReference>
<evidence type="ECO:0000313" key="18">
    <source>
        <dbReference type="Proteomes" id="UP001189624"/>
    </source>
</evidence>
<feature type="domain" description="Plastocyanin-like" evidence="16">
    <location>
        <begin position="33"/>
        <end position="144"/>
    </location>
</feature>
<dbReference type="InterPro" id="IPR001117">
    <property type="entry name" value="Cu-oxidase_2nd"/>
</dbReference>
<dbReference type="InterPro" id="IPR033138">
    <property type="entry name" value="Cu_oxidase_CS"/>
</dbReference>
<proteinExistence type="inferred from homology"/>
<evidence type="ECO:0000256" key="8">
    <source>
        <dbReference type="ARBA" id="ARBA00022737"/>
    </source>
</evidence>
<dbReference type="InterPro" id="IPR034288">
    <property type="entry name" value="CuRO_1_LCC"/>
</dbReference>
<keyword evidence="12 13" id="KW-0439">Lignin degradation</keyword>
<keyword evidence="18" id="KW-1185">Reference proteome</keyword>
<dbReference type="EC" id="1.10.3.2" evidence="4 13"/>
<dbReference type="InterPro" id="IPR045087">
    <property type="entry name" value="Cu-oxidase_fam"/>
</dbReference>
<dbReference type="CDD" id="cd13897">
    <property type="entry name" value="CuRO_3_LCC_plant"/>
    <property type="match status" value="1"/>
</dbReference>
<evidence type="ECO:0000256" key="12">
    <source>
        <dbReference type="ARBA" id="ARBA00023185"/>
    </source>
</evidence>
<keyword evidence="5 13" id="KW-0052">Apoplast</keyword>
<dbReference type="AlphaFoldDB" id="A0AA86VPN4"/>
<dbReference type="InterPro" id="IPR011706">
    <property type="entry name" value="Cu-oxidase_C"/>
</dbReference>
<evidence type="ECO:0000256" key="2">
    <source>
        <dbReference type="ARBA" id="ARBA00004271"/>
    </source>
</evidence>
<evidence type="ECO:0000256" key="1">
    <source>
        <dbReference type="ARBA" id="ARBA00000349"/>
    </source>
</evidence>
<dbReference type="CDD" id="cd13849">
    <property type="entry name" value="CuRO_1_LCC_plant"/>
    <property type="match status" value="1"/>
</dbReference>
<dbReference type="PANTHER" id="PTHR11709">
    <property type="entry name" value="MULTI-COPPER OXIDASE"/>
    <property type="match status" value="1"/>
</dbReference>